<name>A0AAQ4FF11_AMBAM</name>
<sequence length="101" mass="10956">MLSTSPCLAFTVVFAGIRKEEAILNSTIKQSTHLNKRGKRTFVLLLVPESPVLPWSCPSTLIQACRPKKIRKGTAACFPLESSGTLRTARCRGERAARGGA</sequence>
<keyword evidence="2" id="KW-1185">Reference proteome</keyword>
<gene>
    <name evidence="1" type="ORF">V5799_008383</name>
</gene>
<evidence type="ECO:0000313" key="2">
    <source>
        <dbReference type="Proteomes" id="UP001321473"/>
    </source>
</evidence>
<protein>
    <submittedName>
        <fullName evidence="1">Uncharacterized protein</fullName>
    </submittedName>
</protein>
<dbReference type="Proteomes" id="UP001321473">
    <property type="component" value="Unassembled WGS sequence"/>
</dbReference>
<dbReference type="AlphaFoldDB" id="A0AAQ4FF11"/>
<evidence type="ECO:0000313" key="1">
    <source>
        <dbReference type="EMBL" id="KAK8785252.1"/>
    </source>
</evidence>
<dbReference type="EMBL" id="JARKHS020003739">
    <property type="protein sequence ID" value="KAK8785252.1"/>
    <property type="molecule type" value="Genomic_DNA"/>
</dbReference>
<reference evidence="1 2" key="1">
    <citation type="journal article" date="2023" name="Arcadia Sci">
        <title>De novo assembly of a long-read Amblyomma americanum tick genome.</title>
        <authorList>
            <person name="Chou S."/>
            <person name="Poskanzer K.E."/>
            <person name="Rollins M."/>
            <person name="Thuy-Boun P.S."/>
        </authorList>
    </citation>
    <scope>NUCLEOTIDE SEQUENCE [LARGE SCALE GENOMIC DNA]</scope>
    <source>
        <strain evidence="1">F_SG_1</strain>
        <tissue evidence="1">Salivary glands</tissue>
    </source>
</reference>
<accession>A0AAQ4FF11</accession>
<proteinExistence type="predicted"/>
<comment type="caution">
    <text evidence="1">The sequence shown here is derived from an EMBL/GenBank/DDBJ whole genome shotgun (WGS) entry which is preliminary data.</text>
</comment>
<organism evidence="1 2">
    <name type="scientific">Amblyomma americanum</name>
    <name type="common">Lone star tick</name>
    <dbReference type="NCBI Taxonomy" id="6943"/>
    <lineage>
        <taxon>Eukaryota</taxon>
        <taxon>Metazoa</taxon>
        <taxon>Ecdysozoa</taxon>
        <taxon>Arthropoda</taxon>
        <taxon>Chelicerata</taxon>
        <taxon>Arachnida</taxon>
        <taxon>Acari</taxon>
        <taxon>Parasitiformes</taxon>
        <taxon>Ixodida</taxon>
        <taxon>Ixodoidea</taxon>
        <taxon>Ixodidae</taxon>
        <taxon>Amblyomminae</taxon>
        <taxon>Amblyomma</taxon>
    </lineage>
</organism>